<keyword evidence="3" id="KW-1185">Reference proteome</keyword>
<evidence type="ECO:0000256" key="1">
    <source>
        <dbReference type="SAM" id="MobiDB-lite"/>
    </source>
</evidence>
<evidence type="ECO:0000313" key="3">
    <source>
        <dbReference type="Proteomes" id="UP000298652"/>
    </source>
</evidence>
<feature type="region of interest" description="Disordered" evidence="1">
    <location>
        <begin position="116"/>
        <end position="224"/>
    </location>
</feature>
<name>A0A4U6VKZ0_SETVI</name>
<evidence type="ECO:0000313" key="2">
    <source>
        <dbReference type="EMBL" id="TKW30360.1"/>
    </source>
</evidence>
<proteinExistence type="predicted"/>
<protein>
    <submittedName>
        <fullName evidence="2">Uncharacterized protein</fullName>
    </submittedName>
</protein>
<feature type="region of interest" description="Disordered" evidence="1">
    <location>
        <begin position="22"/>
        <end position="63"/>
    </location>
</feature>
<accession>A0A4U6VKZ0</accession>
<dbReference type="AlphaFoldDB" id="A0A4U6VKZ0"/>
<gene>
    <name evidence="2" type="ORF">SEVIR_2G031101v2</name>
</gene>
<dbReference type="Gramene" id="TKW30360">
    <property type="protein sequence ID" value="TKW30360"/>
    <property type="gene ID" value="SEVIR_2G031101v2"/>
</dbReference>
<organism evidence="2 3">
    <name type="scientific">Setaria viridis</name>
    <name type="common">Green bristlegrass</name>
    <name type="synonym">Setaria italica subsp. viridis</name>
    <dbReference type="NCBI Taxonomy" id="4556"/>
    <lineage>
        <taxon>Eukaryota</taxon>
        <taxon>Viridiplantae</taxon>
        <taxon>Streptophyta</taxon>
        <taxon>Embryophyta</taxon>
        <taxon>Tracheophyta</taxon>
        <taxon>Spermatophyta</taxon>
        <taxon>Magnoliopsida</taxon>
        <taxon>Liliopsida</taxon>
        <taxon>Poales</taxon>
        <taxon>Poaceae</taxon>
        <taxon>PACMAD clade</taxon>
        <taxon>Panicoideae</taxon>
        <taxon>Panicodae</taxon>
        <taxon>Paniceae</taxon>
        <taxon>Cenchrinae</taxon>
        <taxon>Setaria</taxon>
    </lineage>
</organism>
<dbReference type="EMBL" id="CM016553">
    <property type="protein sequence ID" value="TKW30360.1"/>
    <property type="molecule type" value="Genomic_DNA"/>
</dbReference>
<dbReference type="Proteomes" id="UP000298652">
    <property type="component" value="Chromosome 2"/>
</dbReference>
<sequence>MMLSMGKTTPEGAVVISTSTKAGEGFRPKHPNPSLHAPSSALSDHSHDRLDGAAPPPRLHSPCRHTSTSVFVAILHRCPRAAPFTACTPLPMPRVRLPFDRHMACSALLLAARTSRPPRSLPATARSPGRRASLPAGAPPLPMPAARPSSTRDRHSPRVRQQPTSPPLHMRTGRTATSASVAAGRRPHRRALSGVSGGHACPDPPEKRGRSPAATLLASRTGFR</sequence>
<reference evidence="2" key="1">
    <citation type="submission" date="2019-03" db="EMBL/GenBank/DDBJ databases">
        <title>WGS assembly of Setaria viridis.</title>
        <authorList>
            <person name="Huang P."/>
            <person name="Jenkins J."/>
            <person name="Grimwood J."/>
            <person name="Barry K."/>
            <person name="Healey A."/>
            <person name="Mamidi S."/>
            <person name="Sreedasyam A."/>
            <person name="Shu S."/>
            <person name="Feldman M."/>
            <person name="Wu J."/>
            <person name="Yu Y."/>
            <person name="Chen C."/>
            <person name="Johnson J."/>
            <person name="Rokhsar D."/>
            <person name="Baxter I."/>
            <person name="Schmutz J."/>
            <person name="Brutnell T."/>
            <person name="Kellogg E."/>
        </authorList>
    </citation>
    <scope>NUCLEOTIDE SEQUENCE [LARGE SCALE GENOMIC DNA]</scope>
</reference>